<protein>
    <submittedName>
        <fullName evidence="2">Uncharacterized protein</fullName>
    </submittedName>
</protein>
<feature type="chain" id="PRO_5040214493" evidence="1">
    <location>
        <begin position="24"/>
        <end position="254"/>
    </location>
</feature>
<organism evidence="2 3">
    <name type="scientific">Phaedon cochleariae</name>
    <name type="common">Mustard beetle</name>
    <dbReference type="NCBI Taxonomy" id="80249"/>
    <lineage>
        <taxon>Eukaryota</taxon>
        <taxon>Metazoa</taxon>
        <taxon>Ecdysozoa</taxon>
        <taxon>Arthropoda</taxon>
        <taxon>Hexapoda</taxon>
        <taxon>Insecta</taxon>
        <taxon>Pterygota</taxon>
        <taxon>Neoptera</taxon>
        <taxon>Endopterygota</taxon>
        <taxon>Coleoptera</taxon>
        <taxon>Polyphaga</taxon>
        <taxon>Cucujiformia</taxon>
        <taxon>Chrysomeloidea</taxon>
        <taxon>Chrysomelidae</taxon>
        <taxon>Chrysomelinae</taxon>
        <taxon>Chrysomelini</taxon>
        <taxon>Phaedon</taxon>
    </lineage>
</organism>
<dbReference type="PANTHER" id="PTHR21879:SF10">
    <property type="entry name" value="LP14110P"/>
    <property type="match status" value="1"/>
</dbReference>
<dbReference type="AlphaFoldDB" id="A0A9N9SD42"/>
<gene>
    <name evidence="2" type="ORF">PHAECO_LOCUS4757</name>
</gene>
<dbReference type="Pfam" id="PF07898">
    <property type="entry name" value="DUF1676"/>
    <property type="match status" value="1"/>
</dbReference>
<dbReference type="InterPro" id="IPR012464">
    <property type="entry name" value="DUF1676"/>
</dbReference>
<dbReference type="OrthoDB" id="8196390at2759"/>
<evidence type="ECO:0000256" key="1">
    <source>
        <dbReference type="SAM" id="SignalP"/>
    </source>
</evidence>
<keyword evidence="3" id="KW-1185">Reference proteome</keyword>
<proteinExistence type="predicted"/>
<dbReference type="GO" id="GO:0016020">
    <property type="term" value="C:membrane"/>
    <property type="evidence" value="ECO:0007669"/>
    <property type="project" value="TreeGrafter"/>
</dbReference>
<keyword evidence="1" id="KW-0732">Signal</keyword>
<dbReference type="EMBL" id="OU896721">
    <property type="protein sequence ID" value="CAG9817472.1"/>
    <property type="molecule type" value="Genomic_DNA"/>
</dbReference>
<evidence type="ECO:0000313" key="3">
    <source>
        <dbReference type="Proteomes" id="UP001153737"/>
    </source>
</evidence>
<dbReference type="Proteomes" id="UP001153737">
    <property type="component" value="Chromosome 15"/>
</dbReference>
<dbReference type="PANTHER" id="PTHR21879">
    <property type="entry name" value="FI03362P-RELATED-RELATED"/>
    <property type="match status" value="1"/>
</dbReference>
<feature type="signal peptide" evidence="1">
    <location>
        <begin position="1"/>
        <end position="23"/>
    </location>
</feature>
<accession>A0A9N9SD42</accession>
<reference evidence="2" key="1">
    <citation type="submission" date="2022-01" db="EMBL/GenBank/DDBJ databases">
        <authorList>
            <person name="King R."/>
        </authorList>
    </citation>
    <scope>NUCLEOTIDE SEQUENCE</scope>
</reference>
<sequence>MLEFARWVFLCSAVSLVTLQTLGQENNNYQPQAGIQDGREGRNLLDWIGFGTGPDTDPYLAQTNQACLNGDLAECFKSRAISSFEEFFNKPEYLLSETARIKRLPETQLRQLAQEPYEYSESPRSNEPEWDQLLKFAKRKLEKFMKSTTFELEFNDEVTERGRYSPRFIDEIVGEIDIIEDKKDSLFSKKEAVEETLHPIVASAQTVQVEASSLPATHIRSCFLPKAARVPSPDHSRGHSILQFLQTCLEAKRR</sequence>
<evidence type="ECO:0000313" key="2">
    <source>
        <dbReference type="EMBL" id="CAG9817472.1"/>
    </source>
</evidence>
<reference evidence="2" key="2">
    <citation type="submission" date="2022-10" db="EMBL/GenBank/DDBJ databases">
        <authorList>
            <consortium name="ENA_rothamsted_submissions"/>
            <consortium name="culmorum"/>
            <person name="King R."/>
        </authorList>
    </citation>
    <scope>NUCLEOTIDE SEQUENCE</scope>
</reference>
<name>A0A9N9SD42_PHACE</name>